<accession>A0A365L7L0</accession>
<dbReference type="InterPro" id="IPR013249">
    <property type="entry name" value="RNA_pol_sigma70_r4_t2"/>
</dbReference>
<dbReference type="InterPro" id="IPR007627">
    <property type="entry name" value="RNA_pol_sigma70_r2"/>
</dbReference>
<keyword evidence="3" id="KW-0731">Sigma factor</keyword>
<dbReference type="NCBIfam" id="TIGR02937">
    <property type="entry name" value="sigma70-ECF"/>
    <property type="match status" value="1"/>
</dbReference>
<dbReference type="GO" id="GO:0003677">
    <property type="term" value="F:DNA binding"/>
    <property type="evidence" value="ECO:0007669"/>
    <property type="project" value="InterPro"/>
</dbReference>
<dbReference type="Pfam" id="PF08281">
    <property type="entry name" value="Sigma70_r4_2"/>
    <property type="match status" value="1"/>
</dbReference>
<evidence type="ECO:0000256" key="1">
    <source>
        <dbReference type="ARBA" id="ARBA00010641"/>
    </source>
</evidence>
<evidence type="ECO:0000313" key="7">
    <source>
        <dbReference type="EMBL" id="RAZ81379.1"/>
    </source>
</evidence>
<evidence type="ECO:0000256" key="3">
    <source>
        <dbReference type="ARBA" id="ARBA00023082"/>
    </source>
</evidence>
<dbReference type="InterPro" id="IPR013325">
    <property type="entry name" value="RNA_pol_sigma_r2"/>
</dbReference>
<evidence type="ECO:0000259" key="6">
    <source>
        <dbReference type="Pfam" id="PF08281"/>
    </source>
</evidence>
<keyword evidence="4" id="KW-0804">Transcription</keyword>
<dbReference type="Proteomes" id="UP000251002">
    <property type="component" value="Unassembled WGS sequence"/>
</dbReference>
<gene>
    <name evidence="7" type="ORF">DP120_03610</name>
</gene>
<protein>
    <submittedName>
        <fullName evidence="7">RNA polymerase subunit sigma-70</fullName>
    </submittedName>
</protein>
<dbReference type="EMBL" id="QLZR01000001">
    <property type="protein sequence ID" value="RAZ81379.1"/>
    <property type="molecule type" value="Genomic_DNA"/>
</dbReference>
<dbReference type="PANTHER" id="PTHR43133:SF60">
    <property type="entry name" value="RNA POLYMERASE SIGMA FACTOR SIGV"/>
    <property type="match status" value="1"/>
</dbReference>
<dbReference type="GO" id="GO:0016987">
    <property type="term" value="F:sigma factor activity"/>
    <property type="evidence" value="ECO:0007669"/>
    <property type="project" value="UniProtKB-KW"/>
</dbReference>
<organism evidence="7 8">
    <name type="scientific">Planococcus halotolerans</name>
    <dbReference type="NCBI Taxonomy" id="2233542"/>
    <lineage>
        <taxon>Bacteria</taxon>
        <taxon>Bacillati</taxon>
        <taxon>Bacillota</taxon>
        <taxon>Bacilli</taxon>
        <taxon>Bacillales</taxon>
        <taxon>Caryophanaceae</taxon>
        <taxon>Planococcus</taxon>
    </lineage>
</organism>
<dbReference type="SUPFAM" id="SSF88946">
    <property type="entry name" value="Sigma2 domain of RNA polymerase sigma factors"/>
    <property type="match status" value="1"/>
</dbReference>
<comment type="similarity">
    <text evidence="1">Belongs to the sigma-70 factor family. ECF subfamily.</text>
</comment>
<evidence type="ECO:0000256" key="4">
    <source>
        <dbReference type="ARBA" id="ARBA00023163"/>
    </source>
</evidence>
<dbReference type="AlphaFoldDB" id="A0A365L7L0"/>
<keyword evidence="8" id="KW-1185">Reference proteome</keyword>
<evidence type="ECO:0000259" key="5">
    <source>
        <dbReference type="Pfam" id="PF04542"/>
    </source>
</evidence>
<dbReference type="PANTHER" id="PTHR43133">
    <property type="entry name" value="RNA POLYMERASE ECF-TYPE SIGMA FACTO"/>
    <property type="match status" value="1"/>
</dbReference>
<dbReference type="GO" id="GO:0006352">
    <property type="term" value="P:DNA-templated transcription initiation"/>
    <property type="evidence" value="ECO:0007669"/>
    <property type="project" value="InterPro"/>
</dbReference>
<comment type="caution">
    <text evidence="7">The sequence shown here is derived from an EMBL/GenBank/DDBJ whole genome shotgun (WGS) entry which is preliminary data.</text>
</comment>
<sequence length="173" mass="20611">MDEEVERLFLAHNKKVYRYIYWLVKNKETAEDLTQDTFYKAFRNLHKFQGQSSESTWLLKIARNVTYDHFRRKGLISFLKWDSKNDVDRSSLSPESSILRDEELAKLYEAFDHLKKDYRDVLILRKVNECSIKETAYILGWTEAKVKAKAARAFEALKQEYNRKDGFVNEPTK</sequence>
<evidence type="ECO:0000313" key="8">
    <source>
        <dbReference type="Proteomes" id="UP000251002"/>
    </source>
</evidence>
<name>A0A365L7L0_9BACL</name>
<dbReference type="Pfam" id="PF04542">
    <property type="entry name" value="Sigma70_r2"/>
    <property type="match status" value="1"/>
</dbReference>
<proteinExistence type="inferred from homology"/>
<feature type="domain" description="RNA polymerase sigma-70 region 2" evidence="5">
    <location>
        <begin position="8"/>
        <end position="74"/>
    </location>
</feature>
<dbReference type="InterPro" id="IPR036388">
    <property type="entry name" value="WH-like_DNA-bd_sf"/>
</dbReference>
<feature type="domain" description="RNA polymerase sigma factor 70 region 4 type 2" evidence="6">
    <location>
        <begin position="106"/>
        <end position="157"/>
    </location>
</feature>
<dbReference type="SUPFAM" id="SSF88659">
    <property type="entry name" value="Sigma3 and sigma4 domains of RNA polymerase sigma factors"/>
    <property type="match status" value="1"/>
</dbReference>
<dbReference type="InterPro" id="IPR014284">
    <property type="entry name" value="RNA_pol_sigma-70_dom"/>
</dbReference>
<dbReference type="Gene3D" id="1.10.1740.10">
    <property type="match status" value="1"/>
</dbReference>
<dbReference type="Gene3D" id="1.10.10.10">
    <property type="entry name" value="Winged helix-like DNA-binding domain superfamily/Winged helix DNA-binding domain"/>
    <property type="match status" value="1"/>
</dbReference>
<reference evidence="7 8" key="1">
    <citation type="submission" date="2018-06" db="EMBL/GenBank/DDBJ databases">
        <title>The draft genome sequences of strains SCU63 and S1.</title>
        <authorList>
            <person name="Gan L."/>
        </authorList>
    </citation>
    <scope>NUCLEOTIDE SEQUENCE [LARGE SCALE GENOMIC DNA]</scope>
    <source>
        <strain evidence="7 8">SCU63</strain>
    </source>
</reference>
<evidence type="ECO:0000256" key="2">
    <source>
        <dbReference type="ARBA" id="ARBA00023015"/>
    </source>
</evidence>
<keyword evidence="2" id="KW-0805">Transcription regulation</keyword>
<dbReference type="RefSeq" id="WP_112221891.1">
    <property type="nucleotide sequence ID" value="NZ_CP196859.1"/>
</dbReference>
<dbReference type="InterPro" id="IPR039425">
    <property type="entry name" value="RNA_pol_sigma-70-like"/>
</dbReference>
<dbReference type="InterPro" id="IPR013324">
    <property type="entry name" value="RNA_pol_sigma_r3/r4-like"/>
</dbReference>